<dbReference type="STRING" id="393762.SAMN05660472_00486"/>
<protein>
    <submittedName>
        <fullName evidence="4">PrcB C-terminal</fullName>
    </submittedName>
</protein>
<keyword evidence="5" id="KW-1185">Reference proteome</keyword>
<reference evidence="4 5" key="1">
    <citation type="submission" date="2016-10" db="EMBL/GenBank/DDBJ databases">
        <authorList>
            <person name="de Groot N.N."/>
        </authorList>
    </citation>
    <scope>NUCLEOTIDE SEQUENCE [LARGE SCALE GENOMIC DNA]</scope>
    <source>
        <strain evidence="4 5">DSM 18346</strain>
    </source>
</reference>
<dbReference type="InterPro" id="IPR018911">
    <property type="entry name" value="Gmad2_Ig-like_dom"/>
</dbReference>
<dbReference type="Proteomes" id="UP000198718">
    <property type="component" value="Unassembled WGS sequence"/>
</dbReference>
<evidence type="ECO:0000256" key="1">
    <source>
        <dbReference type="SAM" id="MobiDB-lite"/>
    </source>
</evidence>
<evidence type="ECO:0000259" key="2">
    <source>
        <dbReference type="Pfam" id="PF10648"/>
    </source>
</evidence>
<evidence type="ECO:0000313" key="5">
    <source>
        <dbReference type="Proteomes" id="UP000198718"/>
    </source>
</evidence>
<feature type="region of interest" description="Disordered" evidence="1">
    <location>
        <begin position="26"/>
        <end position="46"/>
    </location>
</feature>
<dbReference type="PROSITE" id="PS51257">
    <property type="entry name" value="PROKAR_LIPOPROTEIN"/>
    <property type="match status" value="1"/>
</dbReference>
<evidence type="ECO:0000259" key="3">
    <source>
        <dbReference type="Pfam" id="PF14343"/>
    </source>
</evidence>
<dbReference type="AlphaFoldDB" id="A0A1G8YBG1"/>
<dbReference type="OrthoDB" id="2067368at2"/>
<dbReference type="Pfam" id="PF10648">
    <property type="entry name" value="Gmad2"/>
    <property type="match status" value="1"/>
</dbReference>
<dbReference type="RefSeq" id="WP_090549767.1">
    <property type="nucleotide sequence ID" value="NZ_FNFP01000001.1"/>
</dbReference>
<dbReference type="InterPro" id="IPR025748">
    <property type="entry name" value="PrcB_C_dom"/>
</dbReference>
<organism evidence="4 5">
    <name type="scientific">Natronincola ferrireducens</name>
    <dbReference type="NCBI Taxonomy" id="393762"/>
    <lineage>
        <taxon>Bacteria</taxon>
        <taxon>Bacillati</taxon>
        <taxon>Bacillota</taxon>
        <taxon>Clostridia</taxon>
        <taxon>Peptostreptococcales</taxon>
        <taxon>Natronincolaceae</taxon>
        <taxon>Natronincola</taxon>
    </lineage>
</organism>
<feature type="domain" description="PrcB C-terminal" evidence="3">
    <location>
        <begin position="91"/>
        <end position="147"/>
    </location>
</feature>
<gene>
    <name evidence="4" type="ORF">SAMN05660472_00486</name>
</gene>
<accession>A0A1G8YBG1</accession>
<proteinExistence type="predicted"/>
<feature type="domain" description="Bacterial spore germination immunoglobulin-like" evidence="2">
    <location>
        <begin position="176"/>
        <end position="258"/>
    </location>
</feature>
<name>A0A1G8YBG1_9FIRM</name>
<sequence length="274" mass="31503">MKKIFVYIIILVLIFVMMGCRVEPVPDPPPPQDEPNGGMEENGNFHGDINVELQDRMRIVEEDTLPDTIREWFQQFGDERGGYVYQHPDATYVKINAGEKPTGGYGISIVDYLHEEYPRIIVVDTRIPDEDDIVTQVLSYPSVILQVHTDMAVEFEVRTIDDEAFPMEHTLVFAELELPEENEEINNPVEIQGRIIAFEGSFIVRILDAEDEIIHEEHLQADAGGPEWGSFQEEIRYPLPKTKEGRIEVGEYSAKDGEYLMRDYVAVRFKNIEQ</sequence>
<evidence type="ECO:0000313" key="4">
    <source>
        <dbReference type="EMBL" id="SDK00003.1"/>
    </source>
</evidence>
<dbReference type="EMBL" id="FNFP01000001">
    <property type="protein sequence ID" value="SDK00003.1"/>
    <property type="molecule type" value="Genomic_DNA"/>
</dbReference>
<dbReference type="Pfam" id="PF14343">
    <property type="entry name" value="PrcB_C"/>
    <property type="match status" value="1"/>
</dbReference>